<dbReference type="RefSeq" id="WP_307410126.1">
    <property type="nucleotide sequence ID" value="NZ_JAUSUR010000007.1"/>
</dbReference>
<dbReference type="Gene3D" id="3.40.50.300">
    <property type="entry name" value="P-loop containing nucleotide triphosphate hydrolases"/>
    <property type="match status" value="1"/>
</dbReference>
<dbReference type="Proteomes" id="UP001230220">
    <property type="component" value="Unassembled WGS sequence"/>
</dbReference>
<evidence type="ECO:0000313" key="1">
    <source>
        <dbReference type="EMBL" id="MDQ0362472.1"/>
    </source>
</evidence>
<evidence type="ECO:0000313" key="2">
    <source>
        <dbReference type="Proteomes" id="UP001230220"/>
    </source>
</evidence>
<dbReference type="PANTHER" id="PTHR30121:SF6">
    <property type="entry name" value="SLR6007 PROTEIN"/>
    <property type="match status" value="1"/>
</dbReference>
<name>A0ABU0E6E3_9FIRM</name>
<dbReference type="InterPro" id="IPR051162">
    <property type="entry name" value="T4SS_component"/>
</dbReference>
<reference evidence="1 2" key="1">
    <citation type="submission" date="2023-07" db="EMBL/GenBank/DDBJ databases">
        <title>Genomic Encyclopedia of Type Strains, Phase IV (KMG-IV): sequencing the most valuable type-strain genomes for metagenomic binning, comparative biology and taxonomic classification.</title>
        <authorList>
            <person name="Goeker M."/>
        </authorList>
    </citation>
    <scope>NUCLEOTIDE SEQUENCE [LARGE SCALE GENOMIC DNA]</scope>
    <source>
        <strain evidence="1 2">DSM 16784</strain>
    </source>
</reference>
<sequence length="818" mass="95544">MHVGKVYIEDNLMSNYGVMTYNYLIKPKNSLYSEKTQKSDLVELMKKLILNINMPGYFLIRPRGIDNKKILQFYLDNFEKYGHDGFRDLAGQMLFSLEKILKKHKRFRYDLYFVLCDGREELKHRKRVKMFTVDENVPYDKRMMERFKLYEKQIFKKIKQKGLDVKRVVDEKELLGLQNYLAIPTEKPVYDYYVRPDVDPSKLVYEYETMDHKKETLYSRTFVASKFNKKKISSKNYTDDVINCLQLESFPVDTIVKFDLEHTREFKKNMAGKKQDTIKKTERYTSLSDRIDKEGVKAIAIAKVGENVDESIEKSKIRWQLFFRLYSKREKNLERYSDQLRILMEGKMNLSVEYGDQLKLANNLMPYRSVFTKYTQLTDVAYFCQYNWLGGLFIGEEHEGFVETFTKPGRIPILYDISKVFEEGATGTHCSTTAYAGESGGGKTQQADNRVFTYMVFRGMRTLCVDPKGDRLKKVELLGDMASHLIIGSPDCQNGMFDAYLINENINEAYSQAKKDVDSLLRAVNMHHEGIFQKVEEAHRAMITDLQLGKIKKLSFTYLIEYKLMEIEPMVAKELLTLREDSMGRLFFSDEHTTFDEAFNLNKMYNLVTFDKIPPKREANDRFDPNRLERAVFSVVLSRVQNIINGFMKRFAGEEKQLVFDEYKVYKEIDGGEAIVEHANRQVRSWFVHLYIIAQSLSDISASILNNTGDKYVGSIRSSEEIEYIMREMGLEGNETIKDALQDRTKQEGADPDKKYVFILEDYNKRKSMVRNEMLDVFADAFSTLKVKVGEVDKKIIPKQDTLMFDNYAVESEGIYDG</sequence>
<proteinExistence type="predicted"/>
<dbReference type="SUPFAM" id="SSF52540">
    <property type="entry name" value="P-loop containing nucleoside triphosphate hydrolases"/>
    <property type="match status" value="1"/>
</dbReference>
<dbReference type="Pfam" id="PF12846">
    <property type="entry name" value="AAA_10"/>
    <property type="match status" value="1"/>
</dbReference>
<protein>
    <recommendedName>
        <fullName evidence="3">TraG P-loop domain-containing protein</fullName>
    </recommendedName>
</protein>
<dbReference type="EMBL" id="JAUSUR010000007">
    <property type="protein sequence ID" value="MDQ0362472.1"/>
    <property type="molecule type" value="Genomic_DNA"/>
</dbReference>
<organism evidence="1 2">
    <name type="scientific">Breznakia pachnodae</name>
    <dbReference type="NCBI Taxonomy" id="265178"/>
    <lineage>
        <taxon>Bacteria</taxon>
        <taxon>Bacillati</taxon>
        <taxon>Bacillota</taxon>
        <taxon>Erysipelotrichia</taxon>
        <taxon>Erysipelotrichales</taxon>
        <taxon>Erysipelotrichaceae</taxon>
        <taxon>Breznakia</taxon>
    </lineage>
</organism>
<accession>A0ABU0E6E3</accession>
<comment type="caution">
    <text evidence="1">The sequence shown here is derived from an EMBL/GenBank/DDBJ whole genome shotgun (WGS) entry which is preliminary data.</text>
</comment>
<keyword evidence="2" id="KW-1185">Reference proteome</keyword>
<evidence type="ECO:0008006" key="3">
    <source>
        <dbReference type="Google" id="ProtNLM"/>
    </source>
</evidence>
<gene>
    <name evidence="1" type="ORF">J2S15_003226</name>
</gene>
<dbReference type="InterPro" id="IPR027417">
    <property type="entry name" value="P-loop_NTPase"/>
</dbReference>
<dbReference type="PANTHER" id="PTHR30121">
    <property type="entry name" value="UNCHARACTERIZED PROTEIN YJGR-RELATED"/>
    <property type="match status" value="1"/>
</dbReference>